<dbReference type="CDD" id="cd03789">
    <property type="entry name" value="GT9_LPS_heptosyltransferase"/>
    <property type="match status" value="1"/>
</dbReference>
<dbReference type="InterPro" id="IPR002201">
    <property type="entry name" value="Glyco_trans_9"/>
</dbReference>
<keyword evidence="4" id="KW-1185">Reference proteome</keyword>
<organism evidence="3 4">
    <name type="scientific">Pusillimonas noertemannii</name>
    <dbReference type="NCBI Taxonomy" id="305977"/>
    <lineage>
        <taxon>Bacteria</taxon>
        <taxon>Pseudomonadati</taxon>
        <taxon>Pseudomonadota</taxon>
        <taxon>Betaproteobacteria</taxon>
        <taxon>Burkholderiales</taxon>
        <taxon>Alcaligenaceae</taxon>
        <taxon>Pusillimonas</taxon>
    </lineage>
</organism>
<evidence type="ECO:0000313" key="4">
    <source>
        <dbReference type="Proteomes" id="UP000246145"/>
    </source>
</evidence>
<sequence>MTDNGWFGVERVLCVRLDNMGDVLMTTPAFRALKHQAPARRLTLLTSPSAAALAPHLRDIDDVIAYRAPWVKHAESEGDRCEALITQLQHERFDAAVIFTVYSQSALPAALACHLAGIPRVLAHVRENPYDLVSHWVKESEPEHGIRHEVQRQLDLVATVGAHCADGRLAFETRDDDRVRMRSALRAAGVPAGRPWIVVHTGATAPSRRYGPREFSSVLRGLRGSGRALVLTGSTLEREAVRRIMGDSGPADGVFNLAGSLDLGSLGSLIEEADLLVSNNTGPVHIAAAVQTPVVDLYALTNPQHTPWKVAHRLLYRDVSCKYCYRSVCPENSNACLAGVRPQEVVDAARELLDMRRTRSDRRAA</sequence>
<dbReference type="Gene3D" id="3.40.50.2000">
    <property type="entry name" value="Glycogen Phosphorylase B"/>
    <property type="match status" value="2"/>
</dbReference>
<dbReference type="OrthoDB" id="9797795at2"/>
<keyword evidence="1" id="KW-0328">Glycosyltransferase</keyword>
<protein>
    <submittedName>
        <fullName evidence="3">Lipopolysaccharide heptosyltransferase II</fullName>
    </submittedName>
</protein>
<evidence type="ECO:0000313" key="3">
    <source>
        <dbReference type="EMBL" id="PVY61796.1"/>
    </source>
</evidence>
<name>A0A2U1CLB1_9BURK</name>
<dbReference type="EMBL" id="QEKO01000003">
    <property type="protein sequence ID" value="PVY61796.1"/>
    <property type="molecule type" value="Genomic_DNA"/>
</dbReference>
<evidence type="ECO:0000256" key="1">
    <source>
        <dbReference type="ARBA" id="ARBA00022676"/>
    </source>
</evidence>
<dbReference type="RefSeq" id="WP_017522717.1">
    <property type="nucleotide sequence ID" value="NZ_JACCEX010000003.1"/>
</dbReference>
<proteinExistence type="predicted"/>
<dbReference type="GO" id="GO:0009244">
    <property type="term" value="P:lipopolysaccharide core region biosynthetic process"/>
    <property type="evidence" value="ECO:0007669"/>
    <property type="project" value="TreeGrafter"/>
</dbReference>
<keyword evidence="2 3" id="KW-0808">Transferase</keyword>
<dbReference type="GO" id="GO:0008713">
    <property type="term" value="F:ADP-heptose-lipopolysaccharide heptosyltransferase activity"/>
    <property type="evidence" value="ECO:0007669"/>
    <property type="project" value="TreeGrafter"/>
</dbReference>
<comment type="caution">
    <text evidence="3">The sequence shown here is derived from an EMBL/GenBank/DDBJ whole genome shotgun (WGS) entry which is preliminary data.</text>
</comment>
<dbReference type="Pfam" id="PF01075">
    <property type="entry name" value="Glyco_transf_9"/>
    <property type="match status" value="1"/>
</dbReference>
<accession>A0A2U1CLB1</accession>
<evidence type="ECO:0000256" key="2">
    <source>
        <dbReference type="ARBA" id="ARBA00022679"/>
    </source>
</evidence>
<dbReference type="PANTHER" id="PTHR30160:SF1">
    <property type="entry name" value="LIPOPOLYSACCHARIDE 1,2-N-ACETYLGLUCOSAMINETRANSFERASE-RELATED"/>
    <property type="match status" value="1"/>
</dbReference>
<dbReference type="GO" id="GO:0005829">
    <property type="term" value="C:cytosol"/>
    <property type="evidence" value="ECO:0007669"/>
    <property type="project" value="TreeGrafter"/>
</dbReference>
<gene>
    <name evidence="3" type="ORF">C7440_2529</name>
</gene>
<reference evidence="3 4" key="1">
    <citation type="submission" date="2018-04" db="EMBL/GenBank/DDBJ databases">
        <title>Genomic Encyclopedia of Type Strains, Phase IV (KMG-IV): sequencing the most valuable type-strain genomes for metagenomic binning, comparative biology and taxonomic classification.</title>
        <authorList>
            <person name="Goeker M."/>
        </authorList>
    </citation>
    <scope>NUCLEOTIDE SEQUENCE [LARGE SCALE GENOMIC DNA]</scope>
    <source>
        <strain evidence="3 4">DSM 10065</strain>
    </source>
</reference>
<dbReference type="Proteomes" id="UP000246145">
    <property type="component" value="Unassembled WGS sequence"/>
</dbReference>
<dbReference type="STRING" id="1231391.GCA_000308195_00340"/>
<dbReference type="SUPFAM" id="SSF53756">
    <property type="entry name" value="UDP-Glycosyltransferase/glycogen phosphorylase"/>
    <property type="match status" value="1"/>
</dbReference>
<dbReference type="AlphaFoldDB" id="A0A2U1CLB1"/>
<dbReference type="PANTHER" id="PTHR30160">
    <property type="entry name" value="TETRAACYLDISACCHARIDE 4'-KINASE-RELATED"/>
    <property type="match status" value="1"/>
</dbReference>
<dbReference type="InterPro" id="IPR051199">
    <property type="entry name" value="LPS_LOS_Heptosyltrfase"/>
</dbReference>